<reference evidence="2 3" key="1">
    <citation type="journal article" date="2019" name="Sci. Rep.">
        <title>Orb-weaving spider Araneus ventricosus genome elucidates the spidroin gene catalogue.</title>
        <authorList>
            <person name="Kono N."/>
            <person name="Nakamura H."/>
            <person name="Ohtoshi R."/>
            <person name="Moran D.A.P."/>
            <person name="Shinohara A."/>
            <person name="Yoshida Y."/>
            <person name="Fujiwara M."/>
            <person name="Mori M."/>
            <person name="Tomita M."/>
            <person name="Arakawa K."/>
        </authorList>
    </citation>
    <scope>NUCLEOTIDE SEQUENCE [LARGE SCALE GENOMIC DNA]</scope>
</reference>
<comment type="caution">
    <text evidence="2">The sequence shown here is derived from an EMBL/GenBank/DDBJ whole genome shotgun (WGS) entry which is preliminary data.</text>
</comment>
<proteinExistence type="predicted"/>
<evidence type="ECO:0000313" key="3">
    <source>
        <dbReference type="Proteomes" id="UP000499080"/>
    </source>
</evidence>
<feature type="signal peptide" evidence="1">
    <location>
        <begin position="1"/>
        <end position="38"/>
    </location>
</feature>
<dbReference type="AlphaFoldDB" id="A0A4Y2H1J4"/>
<evidence type="ECO:0000313" key="2">
    <source>
        <dbReference type="EMBL" id="GBM59021.1"/>
    </source>
</evidence>
<keyword evidence="3" id="KW-1185">Reference proteome</keyword>
<dbReference type="EMBL" id="BGPR01001663">
    <property type="protein sequence ID" value="GBM59021.1"/>
    <property type="molecule type" value="Genomic_DNA"/>
</dbReference>
<protein>
    <submittedName>
        <fullName evidence="2">Uncharacterized protein</fullName>
    </submittedName>
</protein>
<dbReference type="Proteomes" id="UP000499080">
    <property type="component" value="Unassembled WGS sequence"/>
</dbReference>
<keyword evidence="1" id="KW-0732">Signal</keyword>
<feature type="chain" id="PRO_5021284078" evidence="1">
    <location>
        <begin position="39"/>
        <end position="144"/>
    </location>
</feature>
<name>A0A4Y2H1J4_ARAVE</name>
<organism evidence="2 3">
    <name type="scientific">Araneus ventricosus</name>
    <name type="common">Orbweaver spider</name>
    <name type="synonym">Epeira ventricosa</name>
    <dbReference type="NCBI Taxonomy" id="182803"/>
    <lineage>
        <taxon>Eukaryota</taxon>
        <taxon>Metazoa</taxon>
        <taxon>Ecdysozoa</taxon>
        <taxon>Arthropoda</taxon>
        <taxon>Chelicerata</taxon>
        <taxon>Arachnida</taxon>
        <taxon>Araneae</taxon>
        <taxon>Araneomorphae</taxon>
        <taxon>Entelegynae</taxon>
        <taxon>Araneoidea</taxon>
        <taxon>Araneidae</taxon>
        <taxon>Araneus</taxon>
    </lineage>
</organism>
<evidence type="ECO:0000256" key="1">
    <source>
        <dbReference type="SAM" id="SignalP"/>
    </source>
</evidence>
<gene>
    <name evidence="2" type="ORF">AVEN_7406_1</name>
</gene>
<sequence>MFGAPRSIMPVCHILGNMRSKMNFVFLCAFGLFAIVHGQEPSADELKRYSLCFDYGLCKDPSTKKEYINCLSTLAPKEFQPLFQYFKKNFYPFGNDTLFEAISEFCSFNEATEQNVEHKLVDADFFFQKVSYALQILCFYLSFA</sequence>
<accession>A0A4Y2H1J4</accession>